<dbReference type="AlphaFoldDB" id="A0AAD8Q051"/>
<evidence type="ECO:0000313" key="2">
    <source>
        <dbReference type="Proteomes" id="UP001230504"/>
    </source>
</evidence>
<proteinExistence type="predicted"/>
<protein>
    <submittedName>
        <fullName evidence="1">Uncharacterized protein</fullName>
    </submittedName>
</protein>
<dbReference type="RefSeq" id="XP_060414258.1">
    <property type="nucleotide sequence ID" value="XM_060551451.1"/>
</dbReference>
<evidence type="ECO:0000313" key="1">
    <source>
        <dbReference type="EMBL" id="KAK1590784.1"/>
    </source>
</evidence>
<gene>
    <name evidence="1" type="ORF">LY79DRAFT_200165</name>
</gene>
<name>A0AAD8Q051_9PEZI</name>
<dbReference type="GeneID" id="85435691"/>
<dbReference type="Proteomes" id="UP001230504">
    <property type="component" value="Unassembled WGS sequence"/>
</dbReference>
<accession>A0AAD8Q051</accession>
<dbReference type="EMBL" id="JAHLJV010000029">
    <property type="protein sequence ID" value="KAK1590784.1"/>
    <property type="molecule type" value="Genomic_DNA"/>
</dbReference>
<sequence length="143" mass="15875">MARSFYLTSLRILWPCGRLTPACLIIIDASYAHPSFHFVPSIGAQASALPSTPYPLKTNKPIREREFQSSGGYCAFFCVNTVKSIHEKENRVMLLRRALGGSAPSSSLCRRIEKANRPPRGNIHRKVKGLVCLGQCQVNVECL</sequence>
<organism evidence="1 2">
    <name type="scientific">Colletotrichum navitas</name>
    <dbReference type="NCBI Taxonomy" id="681940"/>
    <lineage>
        <taxon>Eukaryota</taxon>
        <taxon>Fungi</taxon>
        <taxon>Dikarya</taxon>
        <taxon>Ascomycota</taxon>
        <taxon>Pezizomycotina</taxon>
        <taxon>Sordariomycetes</taxon>
        <taxon>Hypocreomycetidae</taxon>
        <taxon>Glomerellales</taxon>
        <taxon>Glomerellaceae</taxon>
        <taxon>Colletotrichum</taxon>
        <taxon>Colletotrichum graminicola species complex</taxon>
    </lineage>
</organism>
<reference evidence="1" key="1">
    <citation type="submission" date="2021-06" db="EMBL/GenBank/DDBJ databases">
        <title>Comparative genomics, transcriptomics and evolutionary studies reveal genomic signatures of adaptation to plant cell wall in hemibiotrophic fungi.</title>
        <authorList>
            <consortium name="DOE Joint Genome Institute"/>
            <person name="Baroncelli R."/>
            <person name="Diaz J.F."/>
            <person name="Benocci T."/>
            <person name="Peng M."/>
            <person name="Battaglia E."/>
            <person name="Haridas S."/>
            <person name="Andreopoulos W."/>
            <person name="Labutti K."/>
            <person name="Pangilinan J."/>
            <person name="Floch G.L."/>
            <person name="Makela M.R."/>
            <person name="Henrissat B."/>
            <person name="Grigoriev I.V."/>
            <person name="Crouch J.A."/>
            <person name="De Vries R.P."/>
            <person name="Sukno S.A."/>
            <person name="Thon M.R."/>
        </authorList>
    </citation>
    <scope>NUCLEOTIDE SEQUENCE</scope>
    <source>
        <strain evidence="1">CBS 125086</strain>
    </source>
</reference>
<keyword evidence="2" id="KW-1185">Reference proteome</keyword>
<comment type="caution">
    <text evidence="1">The sequence shown here is derived from an EMBL/GenBank/DDBJ whole genome shotgun (WGS) entry which is preliminary data.</text>
</comment>